<feature type="compositionally biased region" description="Acidic residues" evidence="1">
    <location>
        <begin position="457"/>
        <end position="471"/>
    </location>
</feature>
<dbReference type="NCBIfam" id="TIGR01555">
    <property type="entry name" value="phge_rel_HI1409"/>
    <property type="match status" value="1"/>
</dbReference>
<evidence type="ECO:0000313" key="3">
    <source>
        <dbReference type="EMBL" id="WRQ13120.1"/>
    </source>
</evidence>
<evidence type="ECO:0000313" key="4">
    <source>
        <dbReference type="Proteomes" id="UP001432163"/>
    </source>
</evidence>
<sequence length="471" mass="53050">MSKPRVKLNNSGGMTLVSNDGMQNVFSGLNTSSDPRTHNTYSFSKVVNQAELDSLYRDGGIAAKIVDIPAEDATREWRKFNHDKNDLIEAVEKEFQVQQIFREALTYGRLYGGAAILMITGQNLSRPLDVTKIKKGDLKNLMVFDRWELAAQDVNVTNPLSKNFMLPEYYSLYGGSAIKIHHSHFVRFEGVKLTRRVKSLEGYWGDSVLRRALEGLYDFMGSKGGIAALVQKANQDVISKEGMFNDLASGEDEAIIKRYRMFKMMLSNINLALLDKNEEFSRHTISFSGLAETIQEMRIWLSGEVDIPQTRLFGISAGGLNATGEGDLKNYYDGIKSKQDGDYRNSIEQLDQVLVRSALGEYPDDIEFEWNPLYQESGLEMAQQDLARSQVESVYLENKVIKPSHVMKRLKAENTYQITDAEIAAQEKIEAEEQKVRENGSFDPEGGELPDLAEGFGEGDPEQQKEEDETV</sequence>
<feature type="compositionally biased region" description="Basic and acidic residues" evidence="1">
    <location>
        <begin position="429"/>
        <end position="440"/>
    </location>
</feature>
<proteinExistence type="predicted"/>
<organism evidence="3 4">
    <name type="scientific">Vibrio phage vB_VpM-pA2SJ1</name>
    <dbReference type="NCBI Taxonomy" id="3095964"/>
    <lineage>
        <taxon>Viruses</taxon>
        <taxon>Duplodnaviria</taxon>
        <taxon>Heunggongvirae</taxon>
        <taxon>Uroviricota</taxon>
        <taxon>Caudoviricetes</taxon>
    </lineage>
</organism>
<dbReference type="Proteomes" id="UP001432163">
    <property type="component" value="Segment"/>
</dbReference>
<dbReference type="InterPro" id="IPR006445">
    <property type="entry name" value="Phage-assoc_HI1409"/>
</dbReference>
<reference evidence="3" key="1">
    <citation type="submission" date="2023-11" db="EMBL/GenBank/DDBJ databases">
        <title>Complete genome sequence of Vibrio virus vB_VpM-pA2SJ1.</title>
        <authorList>
            <person name="Lim S.J."/>
            <person name="Park S.Y."/>
            <person name="Kim J.H."/>
        </authorList>
    </citation>
    <scope>NUCLEOTIDE SEQUENCE</scope>
</reference>
<dbReference type="Pfam" id="PF06381">
    <property type="entry name" value="Phage_portal_3"/>
    <property type="match status" value="1"/>
</dbReference>
<protein>
    <submittedName>
        <fullName evidence="3">Portal protein</fullName>
    </submittedName>
</protein>
<feature type="region of interest" description="Disordered" evidence="1">
    <location>
        <begin position="429"/>
        <end position="471"/>
    </location>
</feature>
<dbReference type="InterPro" id="IPR024459">
    <property type="entry name" value="Acb1-like_N"/>
</dbReference>
<feature type="domain" description="Anti-CBASS protein Acb1-like N-terminal" evidence="2">
    <location>
        <begin position="51"/>
        <end position="389"/>
    </location>
</feature>
<accession>A0AAX4J5X7</accession>
<evidence type="ECO:0000259" key="2">
    <source>
        <dbReference type="Pfam" id="PF06381"/>
    </source>
</evidence>
<dbReference type="EMBL" id="OR813779">
    <property type="protein sequence ID" value="WRQ13120.1"/>
    <property type="molecule type" value="Genomic_DNA"/>
</dbReference>
<evidence type="ECO:0000256" key="1">
    <source>
        <dbReference type="SAM" id="MobiDB-lite"/>
    </source>
</evidence>
<name>A0AAX4J5X7_9CAUD</name>